<name>A0AAE9Y3R0_9ACTN</name>
<dbReference type="SUPFAM" id="SSF102198">
    <property type="entry name" value="Putative cyclase"/>
    <property type="match status" value="1"/>
</dbReference>
<keyword evidence="2" id="KW-1185">Reference proteome</keyword>
<dbReference type="RefSeq" id="WP_272735049.1">
    <property type="nucleotide sequence ID" value="NZ_CP116942.1"/>
</dbReference>
<proteinExistence type="predicted"/>
<dbReference type="InterPro" id="IPR037175">
    <property type="entry name" value="KFase_sf"/>
</dbReference>
<dbReference type="PANTHER" id="PTHR34861:SF10">
    <property type="entry name" value="CYCLASE"/>
    <property type="match status" value="1"/>
</dbReference>
<dbReference type="Pfam" id="PF04199">
    <property type="entry name" value="Cyclase"/>
    <property type="match status" value="1"/>
</dbReference>
<accession>A0AAE9Y3R0</accession>
<organism evidence="1 2">
    <name type="scientific">Iamia majanohamensis</name>
    <dbReference type="NCBI Taxonomy" id="467976"/>
    <lineage>
        <taxon>Bacteria</taxon>
        <taxon>Bacillati</taxon>
        <taxon>Actinomycetota</taxon>
        <taxon>Acidimicrobiia</taxon>
        <taxon>Acidimicrobiales</taxon>
        <taxon>Iamiaceae</taxon>
        <taxon>Iamia</taxon>
    </lineage>
</organism>
<gene>
    <name evidence="1" type="ORF">PO878_13555</name>
</gene>
<dbReference type="Proteomes" id="UP001216390">
    <property type="component" value="Chromosome"/>
</dbReference>
<dbReference type="AlphaFoldDB" id="A0AAE9Y3R0"/>
<dbReference type="InterPro" id="IPR007325">
    <property type="entry name" value="KFase/CYL"/>
</dbReference>
<protein>
    <submittedName>
        <fullName evidence="1">Cyclase family protein</fullName>
    </submittedName>
</protein>
<dbReference type="Gene3D" id="3.50.30.50">
    <property type="entry name" value="Putative cyclase"/>
    <property type="match status" value="1"/>
</dbReference>
<dbReference type="GO" id="GO:0019441">
    <property type="term" value="P:L-tryptophan catabolic process to kynurenine"/>
    <property type="evidence" value="ECO:0007669"/>
    <property type="project" value="InterPro"/>
</dbReference>
<dbReference type="EMBL" id="CP116942">
    <property type="protein sequence ID" value="WCO65524.1"/>
    <property type="molecule type" value="Genomic_DNA"/>
</dbReference>
<sequence length="325" mass="34820">MSAPVPSPTLPAHVEEVRARVTNWGRWGDDDQRGTANLLDEAAARRGAASVRTGERISLALDLGPDSPQVGQPAHRTNPRLEMLIVNERDPHAPGVWASCDDEVTMLTCAGTHVDTLAHVSYDGLLWNGFPVSTISPEVGATVCGAETLSPMVTRGVLVDVARLRGAEALDEIDPGYALTGADLDEAYASAGLEPERGDVLLVRTGEVRHLKAGRRERYAMGDQYRFPGPSLHSVEWMHDHDVAGAFTDTYAGESFPPPSPDWSDTLCVHMLQLRDMGMLQGQNWDLEALAAQCAAERRADVLLVAAPEPIVGATSAPVAPVAVL</sequence>
<dbReference type="PANTHER" id="PTHR34861">
    <property type="match status" value="1"/>
</dbReference>
<dbReference type="GO" id="GO:0004061">
    <property type="term" value="F:arylformamidase activity"/>
    <property type="evidence" value="ECO:0007669"/>
    <property type="project" value="InterPro"/>
</dbReference>
<reference evidence="1" key="1">
    <citation type="submission" date="2023-01" db="EMBL/GenBank/DDBJ databases">
        <title>The diversity of Class Acidimicrobiia in South China Sea sediment environments and the proposal of Iamia marina sp. nov., a novel species of the genus Iamia.</title>
        <authorList>
            <person name="He Y."/>
            <person name="Tian X."/>
        </authorList>
    </citation>
    <scope>NUCLEOTIDE SEQUENCE</scope>
    <source>
        <strain evidence="1">DSM 19957</strain>
    </source>
</reference>
<evidence type="ECO:0000313" key="2">
    <source>
        <dbReference type="Proteomes" id="UP001216390"/>
    </source>
</evidence>
<evidence type="ECO:0000313" key="1">
    <source>
        <dbReference type="EMBL" id="WCO65524.1"/>
    </source>
</evidence>
<dbReference type="KEGG" id="ima:PO878_13555"/>